<sequence length="118" mass="12956">MQQAPEFIYKVVTNEALSEVAEGNSFIGMPVDLDDGYIHFSTAEQLAETLRRHFAGQSDLRLLAVKTSTVAQVLRWEPSRGGALFPHLYGPLPLSAVVWSEEISVSKDGNVDLPEAVQ</sequence>
<protein>
    <recommendedName>
        <fullName evidence="3">Dihydroorotate dehydrogenase</fullName>
    </recommendedName>
</protein>
<accession>A0A918VUW6</accession>
<dbReference type="AlphaFoldDB" id="A0A918VUW6"/>
<dbReference type="Gene3D" id="3.20.170.20">
    <property type="entry name" value="Protein of unknown function DUF952"/>
    <property type="match status" value="1"/>
</dbReference>
<comment type="caution">
    <text evidence="1">The sequence shown here is derived from an EMBL/GenBank/DDBJ whole genome shotgun (WGS) entry which is preliminary data.</text>
</comment>
<reference evidence="1" key="1">
    <citation type="journal article" date="2014" name="Int. J. Syst. Evol. Microbiol.">
        <title>Complete genome sequence of Corynebacterium casei LMG S-19264T (=DSM 44701T), isolated from a smear-ripened cheese.</title>
        <authorList>
            <consortium name="US DOE Joint Genome Institute (JGI-PGF)"/>
            <person name="Walter F."/>
            <person name="Albersmeier A."/>
            <person name="Kalinowski J."/>
            <person name="Ruckert C."/>
        </authorList>
    </citation>
    <scope>NUCLEOTIDE SEQUENCE</scope>
    <source>
        <strain evidence="1">KCTC 32437</strain>
    </source>
</reference>
<name>A0A918VUW6_9HYPH</name>
<dbReference type="EMBL" id="BMZE01000003">
    <property type="protein sequence ID" value="GHA31390.1"/>
    <property type="molecule type" value="Genomic_DNA"/>
</dbReference>
<evidence type="ECO:0008006" key="3">
    <source>
        <dbReference type="Google" id="ProtNLM"/>
    </source>
</evidence>
<dbReference type="SUPFAM" id="SSF56399">
    <property type="entry name" value="ADP-ribosylation"/>
    <property type="match status" value="1"/>
</dbReference>
<gene>
    <name evidence="1" type="ORF">GCM10007989_29280</name>
</gene>
<dbReference type="Proteomes" id="UP000646579">
    <property type="component" value="Unassembled WGS sequence"/>
</dbReference>
<evidence type="ECO:0000313" key="1">
    <source>
        <dbReference type="EMBL" id="GHA31390.1"/>
    </source>
</evidence>
<proteinExistence type="predicted"/>
<dbReference type="InterPro" id="IPR009297">
    <property type="entry name" value="DUF952"/>
</dbReference>
<reference evidence="1" key="2">
    <citation type="submission" date="2020-09" db="EMBL/GenBank/DDBJ databases">
        <authorList>
            <person name="Sun Q."/>
            <person name="Kim S."/>
        </authorList>
    </citation>
    <scope>NUCLEOTIDE SEQUENCE</scope>
    <source>
        <strain evidence="1">KCTC 32437</strain>
    </source>
</reference>
<dbReference type="PANTHER" id="PTHR34129:SF1">
    <property type="entry name" value="DUF952 DOMAIN-CONTAINING PROTEIN"/>
    <property type="match status" value="1"/>
</dbReference>
<dbReference type="PANTHER" id="PTHR34129">
    <property type="entry name" value="BLR1139 PROTEIN"/>
    <property type="match status" value="1"/>
</dbReference>
<evidence type="ECO:0000313" key="2">
    <source>
        <dbReference type="Proteomes" id="UP000646579"/>
    </source>
</evidence>
<organism evidence="1 2">
    <name type="scientific">Devosia pacifica</name>
    <dbReference type="NCBI Taxonomy" id="1335967"/>
    <lineage>
        <taxon>Bacteria</taxon>
        <taxon>Pseudomonadati</taxon>
        <taxon>Pseudomonadota</taxon>
        <taxon>Alphaproteobacteria</taxon>
        <taxon>Hyphomicrobiales</taxon>
        <taxon>Devosiaceae</taxon>
        <taxon>Devosia</taxon>
    </lineage>
</organism>
<keyword evidence="2" id="KW-1185">Reference proteome</keyword>
<dbReference type="RefSeq" id="WP_189426466.1">
    <property type="nucleotide sequence ID" value="NZ_BMZE01000003.1"/>
</dbReference>
<dbReference type="Pfam" id="PF06108">
    <property type="entry name" value="DUF952"/>
    <property type="match status" value="1"/>
</dbReference>